<protein>
    <recommendedName>
        <fullName evidence="5">Lysyl oxidase</fullName>
    </recommendedName>
</protein>
<feature type="signal peptide" evidence="2">
    <location>
        <begin position="1"/>
        <end position="20"/>
    </location>
</feature>
<organism evidence="3 4">
    <name type="scientific">Roseisolibacter agri</name>
    <dbReference type="NCBI Taxonomy" id="2014610"/>
    <lineage>
        <taxon>Bacteria</taxon>
        <taxon>Pseudomonadati</taxon>
        <taxon>Gemmatimonadota</taxon>
        <taxon>Gemmatimonadia</taxon>
        <taxon>Gemmatimonadales</taxon>
        <taxon>Gemmatimonadaceae</taxon>
        <taxon>Roseisolibacter</taxon>
    </lineage>
</organism>
<accession>A0AA37QF12</accession>
<evidence type="ECO:0000313" key="3">
    <source>
        <dbReference type="EMBL" id="GLC25170.1"/>
    </source>
</evidence>
<sequence>MRQSLQVLQALLVLLATACASPDGPTALRAPERGPALDRNTVNTSALPDLIVDTKATRNNWLVRVEDFPAEFCSVQEGGVTPGTHTVLRFTVTTPNIGEGDVFVGSPLAHMDPNGDGDFSDQDGLFEFASCHGHFHFQHYATYRLLDASGTEWKAAKRGFCMLDTDPYNVGTGDGTWSYRNCGTTTRDGFQGISDGWADTYTFKLGGQYFVLDGGDGQPAVPPGVYTIEVEVNPAYAPSAGGCPRVTDAATGLCHQFAESDYTNNVGRTTITIPDHPGRSGYGPLKNDNKKITAEDEIDHKAK</sequence>
<reference evidence="3" key="1">
    <citation type="submission" date="2022-08" db="EMBL/GenBank/DDBJ databases">
        <title>Draft genome sequencing of Roseisolibacter agri AW1220.</title>
        <authorList>
            <person name="Tobiishi Y."/>
            <person name="Tonouchi A."/>
        </authorList>
    </citation>
    <scope>NUCLEOTIDE SEQUENCE</scope>
    <source>
        <strain evidence="3">AW1220</strain>
    </source>
</reference>
<dbReference type="Proteomes" id="UP001161325">
    <property type="component" value="Unassembled WGS sequence"/>
</dbReference>
<dbReference type="RefSeq" id="WP_284349611.1">
    <property type="nucleotide sequence ID" value="NZ_BRXS01000002.1"/>
</dbReference>
<dbReference type="Pfam" id="PF01186">
    <property type="entry name" value="Lysyl_oxidase"/>
    <property type="match status" value="1"/>
</dbReference>
<keyword evidence="2" id="KW-0732">Signal</keyword>
<proteinExistence type="predicted"/>
<dbReference type="PROSITE" id="PS51257">
    <property type="entry name" value="PROKAR_LIPOPROTEIN"/>
    <property type="match status" value="1"/>
</dbReference>
<feature type="compositionally biased region" description="Basic and acidic residues" evidence="1">
    <location>
        <begin position="287"/>
        <end position="303"/>
    </location>
</feature>
<dbReference type="GO" id="GO:0016641">
    <property type="term" value="F:oxidoreductase activity, acting on the CH-NH2 group of donors, oxygen as acceptor"/>
    <property type="evidence" value="ECO:0007669"/>
    <property type="project" value="InterPro"/>
</dbReference>
<evidence type="ECO:0000313" key="4">
    <source>
        <dbReference type="Proteomes" id="UP001161325"/>
    </source>
</evidence>
<feature type="chain" id="PRO_5041297488" description="Lysyl oxidase" evidence="2">
    <location>
        <begin position="21"/>
        <end position="303"/>
    </location>
</feature>
<name>A0AA37QF12_9BACT</name>
<dbReference type="InterPro" id="IPR001695">
    <property type="entry name" value="Lysyl_oxidase"/>
</dbReference>
<evidence type="ECO:0008006" key="5">
    <source>
        <dbReference type="Google" id="ProtNLM"/>
    </source>
</evidence>
<dbReference type="GO" id="GO:0005507">
    <property type="term" value="F:copper ion binding"/>
    <property type="evidence" value="ECO:0007669"/>
    <property type="project" value="InterPro"/>
</dbReference>
<keyword evidence="4" id="KW-1185">Reference proteome</keyword>
<evidence type="ECO:0000256" key="1">
    <source>
        <dbReference type="SAM" id="MobiDB-lite"/>
    </source>
</evidence>
<feature type="region of interest" description="Disordered" evidence="1">
    <location>
        <begin position="268"/>
        <end position="303"/>
    </location>
</feature>
<dbReference type="EMBL" id="BRXS01000002">
    <property type="protein sequence ID" value="GLC25170.1"/>
    <property type="molecule type" value="Genomic_DNA"/>
</dbReference>
<dbReference type="AlphaFoldDB" id="A0AA37QF12"/>
<evidence type="ECO:0000256" key="2">
    <source>
        <dbReference type="SAM" id="SignalP"/>
    </source>
</evidence>
<gene>
    <name evidence="3" type="ORF">rosag_16830</name>
</gene>
<comment type="caution">
    <text evidence="3">The sequence shown here is derived from an EMBL/GenBank/DDBJ whole genome shotgun (WGS) entry which is preliminary data.</text>
</comment>